<dbReference type="NCBIfam" id="NF004776">
    <property type="entry name" value="PRK06116.1"/>
    <property type="match status" value="1"/>
</dbReference>
<protein>
    <recommendedName>
        <fullName evidence="14">Glutathione reductase</fullName>
        <shortName evidence="14">GRase</shortName>
        <ecNumber evidence="14">1.8.1.7</ecNumber>
    </recommendedName>
</protein>
<dbReference type="Gene3D" id="3.30.390.30">
    <property type="match status" value="1"/>
</dbReference>
<dbReference type="InterPro" id="IPR016156">
    <property type="entry name" value="FAD/NAD-linked_Rdtase_dimer_sf"/>
</dbReference>
<feature type="binding site" evidence="11">
    <location>
        <position position="262"/>
    </location>
    <ligand>
        <name>NAD(+)</name>
        <dbReference type="ChEBI" id="CHEBI:57540"/>
    </ligand>
</feature>
<dbReference type="eggNOG" id="COG1249">
    <property type="taxonomic scope" value="Bacteria"/>
</dbReference>
<evidence type="ECO:0000256" key="11">
    <source>
        <dbReference type="PIRSR" id="PIRSR000350-3"/>
    </source>
</evidence>
<keyword evidence="6 13" id="KW-0560">Oxidoreductase</keyword>
<dbReference type="KEGG" id="hoh:Hoch_5726"/>
<dbReference type="GO" id="GO:0034599">
    <property type="term" value="P:cellular response to oxidative stress"/>
    <property type="evidence" value="ECO:0007669"/>
    <property type="project" value="TreeGrafter"/>
</dbReference>
<dbReference type="InterPro" id="IPR046952">
    <property type="entry name" value="GSHR/TRXR-like"/>
</dbReference>
<dbReference type="InterPro" id="IPR012999">
    <property type="entry name" value="Pyr_OxRdtase_I_AS"/>
</dbReference>
<dbReference type="OrthoDB" id="9786429at2"/>
<evidence type="ECO:0000259" key="16">
    <source>
        <dbReference type="Pfam" id="PF07992"/>
    </source>
</evidence>
<dbReference type="Pfam" id="PF07992">
    <property type="entry name" value="Pyr_redox_2"/>
    <property type="match status" value="1"/>
</dbReference>
<dbReference type="GO" id="GO:0045454">
    <property type="term" value="P:cell redox homeostasis"/>
    <property type="evidence" value="ECO:0007669"/>
    <property type="project" value="InterPro"/>
</dbReference>
<organism evidence="17 18">
    <name type="scientific">Haliangium ochraceum (strain DSM 14365 / JCM 11303 / SMP-2)</name>
    <dbReference type="NCBI Taxonomy" id="502025"/>
    <lineage>
        <taxon>Bacteria</taxon>
        <taxon>Pseudomonadati</taxon>
        <taxon>Myxococcota</taxon>
        <taxon>Polyangia</taxon>
        <taxon>Haliangiales</taxon>
        <taxon>Kofleriaceae</taxon>
        <taxon>Haliangium</taxon>
    </lineage>
</organism>
<evidence type="ECO:0000256" key="2">
    <source>
        <dbReference type="ARBA" id="ARBA00011738"/>
    </source>
</evidence>
<feature type="binding site" evidence="11">
    <location>
        <position position="303"/>
    </location>
    <ligand>
        <name>FAD</name>
        <dbReference type="ChEBI" id="CHEBI:57692"/>
    </ligand>
</feature>
<comment type="function">
    <text evidence="14">Catalyzes the reduction of glutathione disulfide (GSSG) to reduced glutathione (GSH).</text>
</comment>
<dbReference type="PANTHER" id="PTHR42737">
    <property type="entry name" value="GLUTATHIONE REDUCTASE"/>
    <property type="match status" value="1"/>
</dbReference>
<dbReference type="SUPFAM" id="SSF55424">
    <property type="entry name" value="FAD/NAD-linked reductases, dimerisation (C-terminal) domain"/>
    <property type="match status" value="1"/>
</dbReference>
<keyword evidence="18" id="KW-1185">Reference proteome</keyword>
<dbReference type="NCBIfam" id="TIGR01424">
    <property type="entry name" value="gluta_reduc_2"/>
    <property type="match status" value="1"/>
</dbReference>
<evidence type="ECO:0000256" key="5">
    <source>
        <dbReference type="ARBA" id="ARBA00022857"/>
    </source>
</evidence>
<gene>
    <name evidence="17" type="ordered locus">Hoch_5726</name>
</gene>
<evidence type="ECO:0000256" key="6">
    <source>
        <dbReference type="ARBA" id="ARBA00023002"/>
    </source>
</evidence>
<dbReference type="FunFam" id="3.50.50.60:FF:000051">
    <property type="entry name" value="Glutathione reductase"/>
    <property type="match status" value="1"/>
</dbReference>
<evidence type="ECO:0000256" key="13">
    <source>
        <dbReference type="RuleBase" id="RU003691"/>
    </source>
</evidence>
<dbReference type="PROSITE" id="PS00076">
    <property type="entry name" value="PYRIDINE_REDOX_1"/>
    <property type="match status" value="1"/>
</dbReference>
<dbReference type="HOGENOM" id="CLU_016755_2_1_7"/>
<evidence type="ECO:0000256" key="14">
    <source>
        <dbReference type="RuleBase" id="RU365040"/>
    </source>
</evidence>
<evidence type="ECO:0000313" key="18">
    <source>
        <dbReference type="Proteomes" id="UP000001880"/>
    </source>
</evidence>
<keyword evidence="5 14" id="KW-0521">NADP</keyword>
<dbReference type="Gene3D" id="3.50.50.60">
    <property type="entry name" value="FAD/NAD(P)-binding domain"/>
    <property type="match status" value="2"/>
</dbReference>
<keyword evidence="11" id="KW-0520">NAD</keyword>
<evidence type="ECO:0000259" key="15">
    <source>
        <dbReference type="Pfam" id="PF02852"/>
    </source>
</evidence>
<dbReference type="GO" id="GO:0004362">
    <property type="term" value="F:glutathione-disulfide reductase (NADPH) activity"/>
    <property type="evidence" value="ECO:0007669"/>
    <property type="project" value="UniProtKB-EC"/>
</dbReference>
<dbReference type="Pfam" id="PF02852">
    <property type="entry name" value="Pyr_redox_dim"/>
    <property type="match status" value="1"/>
</dbReference>
<keyword evidence="11" id="KW-0547">Nucleotide-binding</keyword>
<dbReference type="Proteomes" id="UP000001880">
    <property type="component" value="Chromosome"/>
</dbReference>
<evidence type="ECO:0000256" key="7">
    <source>
        <dbReference type="ARBA" id="ARBA00023157"/>
    </source>
</evidence>
<dbReference type="InterPro" id="IPR023753">
    <property type="entry name" value="FAD/NAD-binding_dom"/>
</dbReference>
<feature type="disulfide bond" description="Redox-active" evidence="12">
    <location>
        <begin position="43"/>
        <end position="48"/>
    </location>
</feature>
<dbReference type="RefSeq" id="WP_012830795.1">
    <property type="nucleotide sequence ID" value="NC_013440.1"/>
</dbReference>
<feature type="active site" description="Proton acceptor" evidence="10">
    <location>
        <position position="436"/>
    </location>
</feature>
<dbReference type="EMBL" id="CP001804">
    <property type="protein sequence ID" value="ACY18203.1"/>
    <property type="molecule type" value="Genomic_DNA"/>
</dbReference>
<name>D0LH58_HALO1</name>
<evidence type="ECO:0000256" key="4">
    <source>
        <dbReference type="ARBA" id="ARBA00022827"/>
    </source>
</evidence>
<dbReference type="EC" id="1.8.1.7" evidence="14"/>
<evidence type="ECO:0000313" key="17">
    <source>
        <dbReference type="EMBL" id="ACY18203.1"/>
    </source>
</evidence>
<dbReference type="GO" id="GO:0006749">
    <property type="term" value="P:glutathione metabolic process"/>
    <property type="evidence" value="ECO:0007669"/>
    <property type="project" value="InterPro"/>
</dbReference>
<dbReference type="InterPro" id="IPR001100">
    <property type="entry name" value="Pyr_nuc-diS_OxRdtase"/>
</dbReference>
<evidence type="ECO:0000256" key="9">
    <source>
        <dbReference type="ARBA" id="ARBA00049142"/>
    </source>
</evidence>
<reference evidence="17 18" key="1">
    <citation type="journal article" date="2010" name="Stand. Genomic Sci.">
        <title>Complete genome sequence of Haliangium ochraceum type strain (SMP-2).</title>
        <authorList>
            <consortium name="US DOE Joint Genome Institute (JGI-PGF)"/>
            <person name="Ivanova N."/>
            <person name="Daum C."/>
            <person name="Lang E."/>
            <person name="Abt B."/>
            <person name="Kopitz M."/>
            <person name="Saunders E."/>
            <person name="Lapidus A."/>
            <person name="Lucas S."/>
            <person name="Glavina Del Rio T."/>
            <person name="Nolan M."/>
            <person name="Tice H."/>
            <person name="Copeland A."/>
            <person name="Cheng J.F."/>
            <person name="Chen F."/>
            <person name="Bruce D."/>
            <person name="Goodwin L."/>
            <person name="Pitluck S."/>
            <person name="Mavromatis K."/>
            <person name="Pati A."/>
            <person name="Mikhailova N."/>
            <person name="Chen A."/>
            <person name="Palaniappan K."/>
            <person name="Land M."/>
            <person name="Hauser L."/>
            <person name="Chang Y.J."/>
            <person name="Jeffries C.D."/>
            <person name="Detter J.C."/>
            <person name="Brettin T."/>
            <person name="Rohde M."/>
            <person name="Goker M."/>
            <person name="Bristow J."/>
            <person name="Markowitz V."/>
            <person name="Eisen J.A."/>
            <person name="Hugenholtz P."/>
            <person name="Kyrpides N.C."/>
            <person name="Klenk H.P."/>
        </authorList>
    </citation>
    <scope>NUCLEOTIDE SEQUENCE [LARGE SCALE GENOMIC DNA]</scope>
    <source>
        <strain evidence="18">DSM 14365 / CIP 107738 / JCM 11303 / AJ 13395 / SMP-2</strain>
    </source>
</reference>
<dbReference type="PRINTS" id="PR00368">
    <property type="entry name" value="FADPNR"/>
</dbReference>
<dbReference type="InterPro" id="IPR036188">
    <property type="entry name" value="FAD/NAD-bd_sf"/>
</dbReference>
<evidence type="ECO:0000256" key="3">
    <source>
        <dbReference type="ARBA" id="ARBA00022630"/>
    </source>
</evidence>
<comment type="cofactor">
    <cofactor evidence="11">
        <name>FAD</name>
        <dbReference type="ChEBI" id="CHEBI:57692"/>
    </cofactor>
    <text evidence="11">Binds 1 FAD per subunit.</text>
</comment>
<feature type="binding site" evidence="11">
    <location>
        <begin position="139"/>
        <end position="141"/>
    </location>
    <ligand>
        <name>FAD</name>
        <dbReference type="ChEBI" id="CHEBI:57692"/>
    </ligand>
</feature>
<feature type="domain" description="FAD/NAD(P)-binding" evidence="16">
    <location>
        <begin position="6"/>
        <end position="318"/>
    </location>
</feature>
<dbReference type="GO" id="GO:0005829">
    <property type="term" value="C:cytosol"/>
    <property type="evidence" value="ECO:0007669"/>
    <property type="project" value="TreeGrafter"/>
</dbReference>
<dbReference type="InterPro" id="IPR006324">
    <property type="entry name" value="GSHR"/>
</dbReference>
<dbReference type="InterPro" id="IPR004099">
    <property type="entry name" value="Pyr_nucl-diS_OxRdtase_dimer"/>
</dbReference>
<comment type="subunit">
    <text evidence="2">Homodimer.</text>
</comment>
<dbReference type="SUPFAM" id="SSF51905">
    <property type="entry name" value="FAD/NAD(P)-binding domain"/>
    <property type="match status" value="1"/>
</dbReference>
<feature type="binding site" evidence="11">
    <location>
        <position position="52"/>
    </location>
    <ligand>
        <name>FAD</name>
        <dbReference type="ChEBI" id="CHEBI:57692"/>
    </ligand>
</feature>
<dbReference type="GO" id="GO:0050660">
    <property type="term" value="F:flavin adenine dinucleotide binding"/>
    <property type="evidence" value="ECO:0007669"/>
    <property type="project" value="InterPro"/>
</dbReference>
<dbReference type="PANTHER" id="PTHR42737:SF2">
    <property type="entry name" value="GLUTATHIONE REDUCTASE"/>
    <property type="match status" value="1"/>
</dbReference>
<feature type="binding site" evidence="11">
    <location>
        <begin position="174"/>
        <end position="181"/>
    </location>
    <ligand>
        <name>NAD(+)</name>
        <dbReference type="ChEBI" id="CHEBI:57540"/>
    </ligand>
</feature>
<dbReference type="AlphaFoldDB" id="D0LH58"/>
<evidence type="ECO:0000256" key="12">
    <source>
        <dbReference type="PIRSR" id="PIRSR000350-4"/>
    </source>
</evidence>
<keyword evidence="3 13" id="KW-0285">Flavoprotein</keyword>
<keyword evidence="4 11" id="KW-0274">FAD</keyword>
<dbReference type="STRING" id="502025.Hoch_5726"/>
<sequence length="451" mass="48909">MSTYDYDLFVIGGGSGGVRAARIAAQHGARVAIAEEHRYGGTCVIRGCVPKKLFVYASEFGHAIEDSAAFGWQSSAPSFDWATLIANKDREIDRLNGIYERLLGNSKVTLHHGRATLVDAHTVEVEGQRHSTRVILVATGSRPRRMEMPGAEHVITSDEAFYLPELPQRVLVVGGGYIAIEFAHIFRGLGAEVSLIHRGDKLLGGFDDDIRTEVTTGAMARGIDLHLEDEVAAVEKRADGSLVATLRSGTVIDAGVVMAAIGRIPNTDKMGLEHAGVQLRENGAVHVDRYSHTGAESIYAVGDCTDRVNLTPVAIREGQAFADMVFGEHTVELDYEHIPTAVFSQPPVGTVGLSEAEARAQLASVDIYMSRFRPMKYTLPGRDEHVMMKLVVDGETQRVVGVHMVGIEAAELVQCLAISVRMGATKDDFDATLAVHPTTAEELVLMRNKVR</sequence>
<dbReference type="PRINTS" id="PR00411">
    <property type="entry name" value="PNDRDTASEI"/>
</dbReference>
<comment type="catalytic activity">
    <reaction evidence="9 14">
        <text>2 glutathione + NADP(+) = glutathione disulfide + NADPH + H(+)</text>
        <dbReference type="Rhea" id="RHEA:11740"/>
        <dbReference type="ChEBI" id="CHEBI:15378"/>
        <dbReference type="ChEBI" id="CHEBI:57783"/>
        <dbReference type="ChEBI" id="CHEBI:57925"/>
        <dbReference type="ChEBI" id="CHEBI:58297"/>
        <dbReference type="ChEBI" id="CHEBI:58349"/>
        <dbReference type="EC" id="1.8.1.7"/>
    </reaction>
</comment>
<evidence type="ECO:0000256" key="8">
    <source>
        <dbReference type="ARBA" id="ARBA00023284"/>
    </source>
</evidence>
<evidence type="ECO:0000256" key="10">
    <source>
        <dbReference type="PIRSR" id="PIRSR000350-2"/>
    </source>
</evidence>
<evidence type="ECO:0000256" key="1">
    <source>
        <dbReference type="ARBA" id="ARBA00007532"/>
    </source>
</evidence>
<keyword evidence="7" id="KW-1015">Disulfide bond</keyword>
<comment type="similarity">
    <text evidence="1 13">Belongs to the class-I pyridine nucleotide-disulfide oxidoreductase family.</text>
</comment>
<accession>D0LH58</accession>
<keyword evidence="8 13" id="KW-0676">Redox-active center</keyword>
<feature type="domain" description="Pyridine nucleotide-disulphide oxidoreductase dimerisation" evidence="15">
    <location>
        <begin position="338"/>
        <end position="446"/>
    </location>
</feature>
<dbReference type="PIRSF" id="PIRSF000350">
    <property type="entry name" value="Mercury_reductase_MerA"/>
    <property type="match status" value="1"/>
</dbReference>
<proteinExistence type="inferred from homology"/>
<dbReference type="GO" id="GO:0050661">
    <property type="term" value="F:NADP binding"/>
    <property type="evidence" value="ECO:0007669"/>
    <property type="project" value="InterPro"/>
</dbReference>